<dbReference type="EMBL" id="ML143543">
    <property type="protein sequence ID" value="TBU22424.1"/>
    <property type="molecule type" value="Genomic_DNA"/>
</dbReference>
<dbReference type="Pfam" id="PF26640">
    <property type="entry name" value="DUF8212"/>
    <property type="match status" value="1"/>
</dbReference>
<name>A0A4Q9M614_9APHY</name>
<dbReference type="Proteomes" id="UP000292957">
    <property type="component" value="Unassembled WGS sequence"/>
</dbReference>
<dbReference type="OrthoDB" id="2762557at2759"/>
<evidence type="ECO:0000259" key="3">
    <source>
        <dbReference type="Pfam" id="PF26640"/>
    </source>
</evidence>
<protein>
    <submittedName>
        <fullName evidence="4">Uncharacterized protein</fullName>
    </submittedName>
</protein>
<reference evidence="4" key="1">
    <citation type="submission" date="2019-01" db="EMBL/GenBank/DDBJ databases">
        <title>Draft genome sequences of three monokaryotic isolates of the white-rot basidiomycete fungus Dichomitus squalens.</title>
        <authorList>
            <consortium name="DOE Joint Genome Institute"/>
            <person name="Lopez S.C."/>
            <person name="Andreopoulos B."/>
            <person name="Pangilinan J."/>
            <person name="Lipzen A."/>
            <person name="Riley R."/>
            <person name="Ahrendt S."/>
            <person name="Ng V."/>
            <person name="Barry K."/>
            <person name="Daum C."/>
            <person name="Grigoriev I.V."/>
            <person name="Hilden K.S."/>
            <person name="Makela M.R."/>
            <person name="de Vries R.P."/>
        </authorList>
    </citation>
    <scope>NUCLEOTIDE SEQUENCE [LARGE SCALE GENOMIC DNA]</scope>
    <source>
        <strain evidence="4">OM18370.1</strain>
    </source>
</reference>
<feature type="compositionally biased region" description="Polar residues" evidence="1">
    <location>
        <begin position="10"/>
        <end position="36"/>
    </location>
</feature>
<dbReference type="InterPro" id="IPR058525">
    <property type="entry name" value="DUF8212"/>
</dbReference>
<gene>
    <name evidence="4" type="ORF">BD311DRAFT_144196</name>
</gene>
<evidence type="ECO:0000259" key="2">
    <source>
        <dbReference type="Pfam" id="PF06985"/>
    </source>
</evidence>
<evidence type="ECO:0000256" key="1">
    <source>
        <dbReference type="SAM" id="MobiDB-lite"/>
    </source>
</evidence>
<organism evidence="4">
    <name type="scientific">Dichomitus squalens</name>
    <dbReference type="NCBI Taxonomy" id="114155"/>
    <lineage>
        <taxon>Eukaryota</taxon>
        <taxon>Fungi</taxon>
        <taxon>Dikarya</taxon>
        <taxon>Basidiomycota</taxon>
        <taxon>Agaricomycotina</taxon>
        <taxon>Agaricomycetes</taxon>
        <taxon>Polyporales</taxon>
        <taxon>Polyporaceae</taxon>
        <taxon>Dichomitus</taxon>
    </lineage>
</organism>
<sequence length="592" mass="66938">MLPSHPSPDNAVSSINSESPTKQSTIQASRTGNSDAPTDLLALHSHAPVTPRDLVSGKIRNFCILAEKHGHKWAWVDTCCIDKTSSAELTEAINSMYRYYSLADVCYAYLHDVPTSSVDVLEQPESAFRKSRWHRRGWTLQELIAPELVVFLSQSWELLGTKADLAPLLESITRVPVGVLQLDNVPADYCIAARMAWAADRETTRPEDEAYCLMGIFGIFMPAIYGEGRNAFRKLQEEIMKQSEDGSIFAWGRVCNGEPQLEHEAGLRTQSPQFIDSVFAPSPSAFVVGHDIEYRYDEITIAKKRTPWYNFKARKRDQELPLGKQPTFTITPYGLQAHIPVFQLEVSSWPIIVAVLLGIRLKGSKARSLGLVLKPDEANSDPTRPRYVPWEPLARSQAPRFGHLTLLDFHHRMIGAHAGTQGPVEWKTIYIAHHSQSSRYAHTTGMHELNRSLHSPFRIPLSHIRELQKHQYRYDLIPRPLSFPWTGEQPMELTFLCREHEHMSVEVYLGVCSSEAPGAHWAIAVSAPSNLRAKDIPHICSQHHVDDWPNQTRVFTIIPRGAQGHVDVRLAFQLSHLNHSTRDMHIDFAVFL</sequence>
<dbReference type="Pfam" id="PF06985">
    <property type="entry name" value="HET"/>
    <property type="match status" value="1"/>
</dbReference>
<feature type="region of interest" description="Disordered" evidence="1">
    <location>
        <begin position="1"/>
        <end position="39"/>
    </location>
</feature>
<evidence type="ECO:0000313" key="4">
    <source>
        <dbReference type="EMBL" id="TBU22424.1"/>
    </source>
</evidence>
<dbReference type="PANTHER" id="PTHR10622:SF12">
    <property type="entry name" value="HET DOMAIN-CONTAINING PROTEIN"/>
    <property type="match status" value="1"/>
</dbReference>
<dbReference type="PANTHER" id="PTHR10622">
    <property type="entry name" value="HET DOMAIN-CONTAINING PROTEIN"/>
    <property type="match status" value="1"/>
</dbReference>
<proteinExistence type="predicted"/>
<feature type="domain" description="Heterokaryon incompatibility" evidence="2">
    <location>
        <begin position="59"/>
        <end position="117"/>
    </location>
</feature>
<dbReference type="AlphaFoldDB" id="A0A4Q9M614"/>
<accession>A0A4Q9M614</accession>
<dbReference type="InterPro" id="IPR010730">
    <property type="entry name" value="HET"/>
</dbReference>
<feature type="domain" description="DUF8212" evidence="3">
    <location>
        <begin position="230"/>
        <end position="345"/>
    </location>
</feature>